<feature type="region of interest" description="Disordered" evidence="1">
    <location>
        <begin position="222"/>
        <end position="252"/>
    </location>
</feature>
<comment type="caution">
    <text evidence="2">The sequence shown here is derived from an EMBL/GenBank/DDBJ whole genome shotgun (WGS) entry which is preliminary data.</text>
</comment>
<reference evidence="2" key="1">
    <citation type="submission" date="2023-06" db="EMBL/GenBank/DDBJ databases">
        <authorList>
            <consortium name="Lawrence Berkeley National Laboratory"/>
            <person name="Ahrendt S."/>
            <person name="Sahu N."/>
            <person name="Indic B."/>
            <person name="Wong-Bajracharya J."/>
            <person name="Merenyi Z."/>
            <person name="Ke H.-M."/>
            <person name="Monk M."/>
            <person name="Kocsube S."/>
            <person name="Drula E."/>
            <person name="Lipzen A."/>
            <person name="Balint B."/>
            <person name="Henrissat B."/>
            <person name="Andreopoulos B."/>
            <person name="Martin F.M."/>
            <person name="Harder C.B."/>
            <person name="Rigling D."/>
            <person name="Ford K.L."/>
            <person name="Foster G.D."/>
            <person name="Pangilinan J."/>
            <person name="Papanicolaou A."/>
            <person name="Barry K."/>
            <person name="LaButti K."/>
            <person name="Viragh M."/>
            <person name="Koriabine M."/>
            <person name="Yan M."/>
            <person name="Riley R."/>
            <person name="Champramary S."/>
            <person name="Plett K.L."/>
            <person name="Tsai I.J."/>
            <person name="Slot J."/>
            <person name="Sipos G."/>
            <person name="Plett J."/>
            <person name="Nagy L.G."/>
            <person name="Grigoriev I.V."/>
        </authorList>
    </citation>
    <scope>NUCLEOTIDE SEQUENCE</scope>
    <source>
        <strain evidence="2">FPL87.14</strain>
    </source>
</reference>
<name>A0AA39IZE8_9AGAR</name>
<sequence>MVLSSYCKTEAVKTMLETPSIIRLLVNSATTRVNFVGTTPPKVFTILSRLVPDLWIRCTFADKTQEKKRSSSSRRYLQRYTYCQSGKNQGAAQAMARFVEFFEESMGQQIIVPASVRSGQAHELCFFTRLLTPALAANPEDVVEFPSSYDPSNALEHLLGENKFVYTDNNSITFQRLNTATTEQWHPSLKVIDSQRYSSSQSIPTRGPAKQKKYFLNLETKKQKQPSAVDMVTTSFEGQVLGDDSSEMEEDK</sequence>
<evidence type="ECO:0000313" key="2">
    <source>
        <dbReference type="EMBL" id="KAK0432387.1"/>
    </source>
</evidence>
<dbReference type="AlphaFoldDB" id="A0AA39IZE8"/>
<dbReference type="Proteomes" id="UP001175226">
    <property type="component" value="Unassembled WGS sequence"/>
</dbReference>
<keyword evidence="3" id="KW-1185">Reference proteome</keyword>
<accession>A0AA39IZE8</accession>
<organism evidence="2 3">
    <name type="scientific">Armillaria borealis</name>
    <dbReference type="NCBI Taxonomy" id="47425"/>
    <lineage>
        <taxon>Eukaryota</taxon>
        <taxon>Fungi</taxon>
        <taxon>Dikarya</taxon>
        <taxon>Basidiomycota</taxon>
        <taxon>Agaricomycotina</taxon>
        <taxon>Agaricomycetes</taxon>
        <taxon>Agaricomycetidae</taxon>
        <taxon>Agaricales</taxon>
        <taxon>Marasmiineae</taxon>
        <taxon>Physalacriaceae</taxon>
        <taxon>Armillaria</taxon>
    </lineage>
</organism>
<gene>
    <name evidence="2" type="ORF">EV421DRAFT_1742356</name>
</gene>
<protein>
    <submittedName>
        <fullName evidence="2">Uncharacterized protein</fullName>
    </submittedName>
</protein>
<dbReference type="EMBL" id="JAUEPT010000095">
    <property type="protein sequence ID" value="KAK0432387.1"/>
    <property type="molecule type" value="Genomic_DNA"/>
</dbReference>
<proteinExistence type="predicted"/>
<evidence type="ECO:0000256" key="1">
    <source>
        <dbReference type="SAM" id="MobiDB-lite"/>
    </source>
</evidence>
<evidence type="ECO:0000313" key="3">
    <source>
        <dbReference type="Proteomes" id="UP001175226"/>
    </source>
</evidence>